<feature type="transmembrane region" description="Helical" evidence="5">
    <location>
        <begin position="114"/>
        <end position="136"/>
    </location>
</feature>
<feature type="transmembrane region" description="Helical" evidence="5">
    <location>
        <begin position="148"/>
        <end position="170"/>
    </location>
</feature>
<dbReference type="PANTHER" id="PTHR23508:SF10">
    <property type="entry name" value="CARBOXYLIC ACID TRANSPORTER PROTEIN HOMOLOG"/>
    <property type="match status" value="1"/>
</dbReference>
<name>A0A5K7XC48_9BACT</name>
<evidence type="ECO:0000256" key="5">
    <source>
        <dbReference type="SAM" id="Phobius"/>
    </source>
</evidence>
<dbReference type="Pfam" id="PF07690">
    <property type="entry name" value="MFS_1"/>
    <property type="match status" value="1"/>
</dbReference>
<dbReference type="InterPro" id="IPR011701">
    <property type="entry name" value="MFS"/>
</dbReference>
<keyword evidence="8" id="KW-1185">Reference proteome</keyword>
<dbReference type="GO" id="GO:0046943">
    <property type="term" value="F:carboxylic acid transmembrane transporter activity"/>
    <property type="evidence" value="ECO:0007669"/>
    <property type="project" value="TreeGrafter"/>
</dbReference>
<feature type="transmembrane region" description="Helical" evidence="5">
    <location>
        <begin position="12"/>
        <end position="38"/>
    </location>
</feature>
<feature type="transmembrane region" description="Helical" evidence="5">
    <location>
        <begin position="89"/>
        <end position="108"/>
    </location>
</feature>
<keyword evidence="3 5" id="KW-1133">Transmembrane helix</keyword>
<dbReference type="PANTHER" id="PTHR23508">
    <property type="entry name" value="CARBOXYLIC ACID TRANSPORTER PROTEIN HOMOLOG"/>
    <property type="match status" value="1"/>
</dbReference>
<feature type="transmembrane region" description="Helical" evidence="5">
    <location>
        <begin position="429"/>
        <end position="454"/>
    </location>
</feature>
<organism evidence="7 8">
    <name type="scientific">Lacipirellula parvula</name>
    <dbReference type="NCBI Taxonomy" id="2650471"/>
    <lineage>
        <taxon>Bacteria</taxon>
        <taxon>Pseudomonadati</taxon>
        <taxon>Planctomycetota</taxon>
        <taxon>Planctomycetia</taxon>
        <taxon>Pirellulales</taxon>
        <taxon>Lacipirellulaceae</taxon>
        <taxon>Lacipirellula</taxon>
    </lineage>
</organism>
<proteinExistence type="predicted"/>
<feature type="transmembrane region" description="Helical" evidence="5">
    <location>
        <begin position="466"/>
        <end position="486"/>
    </location>
</feature>
<dbReference type="InterPro" id="IPR020846">
    <property type="entry name" value="MFS_dom"/>
</dbReference>
<feature type="domain" description="Major facilitator superfamily (MFS) profile" evidence="6">
    <location>
        <begin position="16"/>
        <end position="487"/>
    </location>
</feature>
<dbReference type="GO" id="GO:0005886">
    <property type="term" value="C:plasma membrane"/>
    <property type="evidence" value="ECO:0007669"/>
    <property type="project" value="TreeGrafter"/>
</dbReference>
<evidence type="ECO:0000259" key="6">
    <source>
        <dbReference type="PROSITE" id="PS50850"/>
    </source>
</evidence>
<accession>A0A5K7XC48</accession>
<sequence length="495" mass="54065">MSDASSQRMTFALWTVCIIAAIGFAFDIYELLMLPLIIGPALQELGGFARGTPEFTKWFGLLFYVPAVCGGIFGLLGGYLTDRYGRRRVLTWSILLYAFSAFFAGFSTNLWMLLFFRTTTFIGVCVEFVAAVAWLAELFDDPVRREKVLGYTQAFSSIGGLLIAVVNGLIVRHSAGFPAIQIPSFLTPLFGSIGPNYQHADWRYTLMSGLIPAIPLIIIRPFLPESPKWKEKKDAGTLRRPSIRELFSPELRRTTIVTTIMFACSYGVAFGAIQQMPQIVPGINLVKEKVASAAKAAPNEKAAAVASGRVVGETVANYTKSQETGGLFGRFALAMLVAHIASRRALLRIFLVPGLILTPLIFWAFARGEEKIFFSFDMSWLPGFHEVNVSMLGLGIFVAGFFTVAQFSFWGNYLPKAYPVHLRGTGESFAANIGGRMFGTPFAFLTQQIALFSFIPGASPAAKTAVVAAGMALVLFLANLIFSTVLPEQGADHAE</sequence>
<keyword evidence="4 5" id="KW-0472">Membrane</keyword>
<evidence type="ECO:0000256" key="2">
    <source>
        <dbReference type="ARBA" id="ARBA00022692"/>
    </source>
</evidence>
<evidence type="ECO:0000256" key="4">
    <source>
        <dbReference type="ARBA" id="ARBA00023136"/>
    </source>
</evidence>
<dbReference type="KEGG" id="lpav:PLANPX_4002"/>
<dbReference type="RefSeq" id="WP_152099972.1">
    <property type="nucleotide sequence ID" value="NZ_AP021861.1"/>
</dbReference>
<evidence type="ECO:0000313" key="8">
    <source>
        <dbReference type="Proteomes" id="UP000326837"/>
    </source>
</evidence>
<keyword evidence="2 5" id="KW-0812">Transmembrane</keyword>
<dbReference type="PROSITE" id="PS50850">
    <property type="entry name" value="MFS"/>
    <property type="match status" value="1"/>
</dbReference>
<feature type="transmembrane region" description="Helical" evidence="5">
    <location>
        <begin position="345"/>
        <end position="366"/>
    </location>
</feature>
<feature type="transmembrane region" description="Helical" evidence="5">
    <location>
        <begin position="387"/>
        <end position="409"/>
    </location>
</feature>
<dbReference type="EMBL" id="AP021861">
    <property type="protein sequence ID" value="BBO34390.1"/>
    <property type="molecule type" value="Genomic_DNA"/>
</dbReference>
<protein>
    <submittedName>
        <fullName evidence="7">Putative transmembrane transport protein</fullName>
    </submittedName>
</protein>
<dbReference type="SUPFAM" id="SSF103473">
    <property type="entry name" value="MFS general substrate transporter"/>
    <property type="match status" value="1"/>
</dbReference>
<feature type="transmembrane region" description="Helical" evidence="5">
    <location>
        <begin position="204"/>
        <end position="223"/>
    </location>
</feature>
<dbReference type="AlphaFoldDB" id="A0A5K7XC48"/>
<feature type="transmembrane region" description="Helical" evidence="5">
    <location>
        <begin position="58"/>
        <end position="77"/>
    </location>
</feature>
<dbReference type="Gene3D" id="1.20.1250.20">
    <property type="entry name" value="MFS general substrate transporter like domains"/>
    <property type="match status" value="2"/>
</dbReference>
<dbReference type="Proteomes" id="UP000326837">
    <property type="component" value="Chromosome"/>
</dbReference>
<reference evidence="8" key="1">
    <citation type="submission" date="2019-10" db="EMBL/GenBank/DDBJ databases">
        <title>Lacipirellula parvula gen. nov., sp. nov., representing a lineage of planctomycetes widespread in freshwater anoxic habitats, and description of the family Lacipirellulaceae.</title>
        <authorList>
            <person name="Dedysh S.N."/>
            <person name="Kulichevskaya I.S."/>
            <person name="Beletsky A.V."/>
            <person name="Rakitin A.L."/>
            <person name="Mardanov A.V."/>
            <person name="Ivanova A.A."/>
            <person name="Saltykova V.X."/>
            <person name="Rijpstra W.I.C."/>
            <person name="Sinninghe Damste J.S."/>
            <person name="Ravin N.V."/>
        </authorList>
    </citation>
    <scope>NUCLEOTIDE SEQUENCE [LARGE SCALE GENOMIC DNA]</scope>
    <source>
        <strain evidence="8">PX69</strain>
    </source>
</reference>
<gene>
    <name evidence="7" type="ORF">PLANPX_4002</name>
</gene>
<comment type="subcellular location">
    <subcellularLocation>
        <location evidence="1">Membrane</location>
        <topology evidence="1">Multi-pass membrane protein</topology>
    </subcellularLocation>
</comment>
<evidence type="ECO:0000256" key="3">
    <source>
        <dbReference type="ARBA" id="ARBA00022989"/>
    </source>
</evidence>
<dbReference type="InterPro" id="IPR036259">
    <property type="entry name" value="MFS_trans_sf"/>
</dbReference>
<evidence type="ECO:0000313" key="7">
    <source>
        <dbReference type="EMBL" id="BBO34390.1"/>
    </source>
</evidence>
<evidence type="ECO:0000256" key="1">
    <source>
        <dbReference type="ARBA" id="ARBA00004141"/>
    </source>
</evidence>